<dbReference type="Proteomes" id="UP000596276">
    <property type="component" value="Chromosome 4"/>
</dbReference>
<reference evidence="18" key="1">
    <citation type="journal article" date="2021" name="G3 (Bethesda)">
        <title>Chromosome assembled and annotated genome sequence of Aspergillus flavus NRRL 3357.</title>
        <authorList>
            <person name="Skerker J.M."/>
            <person name="Pianalto K.M."/>
            <person name="Mondo S.J."/>
            <person name="Yang K."/>
            <person name="Arkin A.P."/>
            <person name="Keller N.P."/>
            <person name="Grigoriev I.V."/>
            <person name="Louise Glass N.L."/>
        </authorList>
    </citation>
    <scope>NUCLEOTIDE SEQUENCE [LARGE SCALE GENOMIC DNA]</scope>
    <source>
        <strain evidence="18">ATCC 200026 / FGSC A1120 / IAM 13836 / NRRL 3357 / JCM 12722 / SRRC 167</strain>
    </source>
</reference>
<dbReference type="VEuPathDB" id="FungiDB:F9C07_2221325"/>
<comment type="similarity">
    <text evidence="2 14">Belongs to the polysaccharide lyase 1 family.</text>
</comment>
<organism evidence="17 18">
    <name type="scientific">Aspergillus flavus (strain ATCC 200026 / FGSC A1120 / IAM 13836 / NRRL 3357 / JCM 12722 / SRRC 167)</name>
    <dbReference type="NCBI Taxonomy" id="332952"/>
    <lineage>
        <taxon>Eukaryota</taxon>
        <taxon>Fungi</taxon>
        <taxon>Dikarya</taxon>
        <taxon>Ascomycota</taxon>
        <taxon>Pezizomycotina</taxon>
        <taxon>Eurotiomycetes</taxon>
        <taxon>Eurotiomycetidae</taxon>
        <taxon>Eurotiales</taxon>
        <taxon>Aspergillaceae</taxon>
        <taxon>Aspergillus</taxon>
        <taxon>Aspergillus subgen. Circumdati</taxon>
    </lineage>
</organism>
<feature type="signal peptide" evidence="15">
    <location>
        <begin position="1"/>
        <end position="17"/>
    </location>
</feature>
<dbReference type="EC" id="4.2.2.10" evidence="13"/>
<gene>
    <name evidence="17" type="ORF">F9C07_2221325</name>
</gene>
<evidence type="ECO:0000256" key="13">
    <source>
        <dbReference type="ARBA" id="ARBA00039082"/>
    </source>
</evidence>
<sequence length="439" mass="47030">MKPFLLLSSLLASSALGSNLSTKVYGKPAGFAYSVTGGGNTTPAVPANVAQLLDWLTDSKPRVIVLDNEYNFIGNEGYCENCACCVFNTDTCGDGGQDAIETDFGWCGDRTPVDCTYPNTTTIDVASNKTIVRLGAKGVIRGSGLRLVNGALNVIVQNIHITNINPGYVWGGDGIYMNGCDLIWIDHVKISLVGRQMISMGYESSGRVTIPDTEFDGRTDHSSTCDGHHYWTILGLGENDKVSFFNNWIHHTSGRSPDLGSVSAWHIFNNYWSNNTGHAFSVTPEPAILLEGNVFHDVARPTEPGNGYGMFITNSSTVTTCDSAMKRPCQENLLTGSGDLSPYTTNNVTSLQTIADADEQNINIMPVSQVRANVLANAGIGKVGFNSTVTPTVSTSSSVMTPPATVAPYQAHKDNSHGHQYIESGTGVCSSHGKQILDR</sequence>
<dbReference type="PANTHER" id="PTHR31683:SF67">
    <property type="entry name" value="PECTIN LYASE F-RELATED"/>
    <property type="match status" value="1"/>
</dbReference>
<dbReference type="GO" id="GO:0000272">
    <property type="term" value="P:polysaccharide catabolic process"/>
    <property type="evidence" value="ECO:0007669"/>
    <property type="project" value="UniProtKB-KW"/>
</dbReference>
<dbReference type="SMART" id="SM00656">
    <property type="entry name" value="Amb_all"/>
    <property type="match status" value="1"/>
</dbReference>
<feature type="domain" description="Pectate lyase" evidence="16">
    <location>
        <begin position="94"/>
        <end position="301"/>
    </location>
</feature>
<dbReference type="Pfam" id="PF00544">
    <property type="entry name" value="Pectate_lyase_4"/>
    <property type="match status" value="1"/>
</dbReference>
<dbReference type="SUPFAM" id="SSF51126">
    <property type="entry name" value="Pectin lyase-like"/>
    <property type="match status" value="1"/>
</dbReference>
<keyword evidence="10 14" id="KW-0624">Polysaccharide degradation</keyword>
<name>A0A7U2MTC5_ASPFN</name>
<comment type="subcellular location">
    <subcellularLocation>
        <location evidence="1 14">Secreted</location>
    </subcellularLocation>
</comment>
<dbReference type="GO" id="GO:0005576">
    <property type="term" value="C:extracellular region"/>
    <property type="evidence" value="ECO:0007669"/>
    <property type="project" value="UniProtKB-SubCell"/>
</dbReference>
<accession>A0A7U2MTC5</accession>
<evidence type="ECO:0000256" key="10">
    <source>
        <dbReference type="ARBA" id="ARBA00023326"/>
    </source>
</evidence>
<keyword evidence="18" id="KW-1185">Reference proteome</keyword>
<dbReference type="VEuPathDB" id="FungiDB:AFLA_001835"/>
<keyword evidence="8 14" id="KW-0119">Carbohydrate metabolism</keyword>
<dbReference type="AlphaFoldDB" id="A0A7U2MTC5"/>
<evidence type="ECO:0000256" key="6">
    <source>
        <dbReference type="ARBA" id="ARBA00023180"/>
    </source>
</evidence>
<evidence type="ECO:0000256" key="5">
    <source>
        <dbReference type="ARBA" id="ARBA00023157"/>
    </source>
</evidence>
<feature type="chain" id="PRO_5030907627" description="pectin lyase" evidence="15">
    <location>
        <begin position="18"/>
        <end position="439"/>
    </location>
</feature>
<dbReference type="EMBL" id="CP044618">
    <property type="protein sequence ID" value="QRD89493.1"/>
    <property type="molecule type" value="Genomic_DNA"/>
</dbReference>
<evidence type="ECO:0000256" key="15">
    <source>
        <dbReference type="SAM" id="SignalP"/>
    </source>
</evidence>
<dbReference type="InterPro" id="IPR045032">
    <property type="entry name" value="PEL"/>
</dbReference>
<keyword evidence="5" id="KW-1015">Disulfide bond</keyword>
<dbReference type="GO" id="GO:0071555">
    <property type="term" value="P:cell wall organization"/>
    <property type="evidence" value="ECO:0007669"/>
    <property type="project" value="UniProtKB-KW"/>
</dbReference>
<evidence type="ECO:0000256" key="1">
    <source>
        <dbReference type="ARBA" id="ARBA00004613"/>
    </source>
</evidence>
<evidence type="ECO:0000256" key="12">
    <source>
        <dbReference type="ARBA" id="ARBA00037631"/>
    </source>
</evidence>
<evidence type="ECO:0000256" key="9">
    <source>
        <dbReference type="ARBA" id="ARBA00023316"/>
    </source>
</evidence>
<evidence type="ECO:0000256" key="14">
    <source>
        <dbReference type="RuleBase" id="RU361173"/>
    </source>
</evidence>
<protein>
    <recommendedName>
        <fullName evidence="13">pectin lyase</fullName>
        <ecNumber evidence="13">4.2.2.10</ecNumber>
    </recommendedName>
</protein>
<keyword evidence="4 15" id="KW-0732">Signal</keyword>
<comment type="function">
    <text evidence="12">Pectinolytic enzymes consist of four classes of enzymes: pectin lyase, polygalacturonase, pectin methylesterase and rhamnogalacturonase. Among pectinolytic enzymes, pectin lyase is the most important in depolymerization of pectin, since it cleaves internal glycosidic bonds of highly methylated pectins.</text>
</comment>
<evidence type="ECO:0000256" key="2">
    <source>
        <dbReference type="ARBA" id="ARBA00010980"/>
    </source>
</evidence>
<evidence type="ECO:0000256" key="3">
    <source>
        <dbReference type="ARBA" id="ARBA00022525"/>
    </source>
</evidence>
<keyword evidence="6" id="KW-0325">Glycoprotein</keyword>
<evidence type="ECO:0000256" key="11">
    <source>
        <dbReference type="ARBA" id="ARBA00036818"/>
    </source>
</evidence>
<evidence type="ECO:0000256" key="8">
    <source>
        <dbReference type="ARBA" id="ARBA00023277"/>
    </source>
</evidence>
<evidence type="ECO:0000256" key="4">
    <source>
        <dbReference type="ARBA" id="ARBA00022729"/>
    </source>
</evidence>
<keyword evidence="9" id="KW-0961">Cell wall biogenesis/degradation</keyword>
<dbReference type="InterPro" id="IPR012334">
    <property type="entry name" value="Pectin_lyas_fold"/>
</dbReference>
<dbReference type="PANTHER" id="PTHR31683">
    <property type="entry name" value="PECTATE LYASE 18-RELATED"/>
    <property type="match status" value="1"/>
</dbReference>
<evidence type="ECO:0000256" key="7">
    <source>
        <dbReference type="ARBA" id="ARBA00023239"/>
    </source>
</evidence>
<dbReference type="GO" id="GO:0030570">
    <property type="term" value="F:pectate lyase activity"/>
    <property type="evidence" value="ECO:0007669"/>
    <property type="project" value="InterPro"/>
</dbReference>
<dbReference type="InterPro" id="IPR011050">
    <property type="entry name" value="Pectin_lyase_fold/virulence"/>
</dbReference>
<keyword evidence="3 14" id="KW-0964">Secreted</keyword>
<proteinExistence type="inferred from homology"/>
<evidence type="ECO:0000313" key="17">
    <source>
        <dbReference type="EMBL" id="QRD89493.1"/>
    </source>
</evidence>
<dbReference type="GO" id="GO:0047490">
    <property type="term" value="F:pectin lyase activity"/>
    <property type="evidence" value="ECO:0007669"/>
    <property type="project" value="UniProtKB-EC"/>
</dbReference>
<evidence type="ECO:0000259" key="16">
    <source>
        <dbReference type="SMART" id="SM00656"/>
    </source>
</evidence>
<dbReference type="InterPro" id="IPR002022">
    <property type="entry name" value="Pec_lyase"/>
</dbReference>
<dbReference type="Gene3D" id="2.160.20.10">
    <property type="entry name" value="Single-stranded right-handed beta-helix, Pectin lyase-like"/>
    <property type="match status" value="1"/>
</dbReference>
<keyword evidence="7 14" id="KW-0456">Lyase</keyword>
<comment type="catalytic activity">
    <reaction evidence="11">
        <text>Eliminative cleavage of (1-&gt;4)-alpha-D-galacturonan methyl ester to give oligosaccharides with 4-deoxy-6-O-methyl-alpha-D-galact-4-enuronosyl groups at their non-reducing ends.</text>
        <dbReference type="EC" id="4.2.2.10"/>
    </reaction>
</comment>
<evidence type="ECO:0000313" key="18">
    <source>
        <dbReference type="Proteomes" id="UP000596276"/>
    </source>
</evidence>